<evidence type="ECO:0000313" key="2">
    <source>
        <dbReference type="EMBL" id="KAF2279380.1"/>
    </source>
</evidence>
<feature type="compositionally biased region" description="Basic and acidic residues" evidence="1">
    <location>
        <begin position="41"/>
        <end position="50"/>
    </location>
</feature>
<dbReference type="Proteomes" id="UP000800097">
    <property type="component" value="Unassembled WGS sequence"/>
</dbReference>
<dbReference type="RefSeq" id="XP_033656919.1">
    <property type="nucleotide sequence ID" value="XM_033799576.1"/>
</dbReference>
<dbReference type="AlphaFoldDB" id="A0A6A6JRZ9"/>
<sequence length="174" mass="19176">MRSQSGQGKLMGWNAATQQLSDFPEQRNNTQAPGPSNQRDGVSERHQEERLMRKHRCSADERLNAVPEPSTESIFEASPGSFLVPCFAQESQHFNCLGCSESHPDPHHSLLAQHISSIRVCRLGWTGPIVSDGVTVPTTVAGDFSLHAMLWHSRGHSSKVRLRSIGPFVLKAPT</sequence>
<protein>
    <submittedName>
        <fullName evidence="2">Uncharacterized protein</fullName>
    </submittedName>
</protein>
<keyword evidence="3" id="KW-1185">Reference proteome</keyword>
<name>A0A6A6JRZ9_WESOR</name>
<dbReference type="EMBL" id="ML986486">
    <property type="protein sequence ID" value="KAF2279380.1"/>
    <property type="molecule type" value="Genomic_DNA"/>
</dbReference>
<dbReference type="GeneID" id="54552751"/>
<organism evidence="2 3">
    <name type="scientific">Westerdykella ornata</name>
    <dbReference type="NCBI Taxonomy" id="318751"/>
    <lineage>
        <taxon>Eukaryota</taxon>
        <taxon>Fungi</taxon>
        <taxon>Dikarya</taxon>
        <taxon>Ascomycota</taxon>
        <taxon>Pezizomycotina</taxon>
        <taxon>Dothideomycetes</taxon>
        <taxon>Pleosporomycetidae</taxon>
        <taxon>Pleosporales</taxon>
        <taxon>Sporormiaceae</taxon>
        <taxon>Westerdykella</taxon>
    </lineage>
</organism>
<accession>A0A6A6JRZ9</accession>
<reference evidence="2" key="1">
    <citation type="journal article" date="2020" name="Stud. Mycol.">
        <title>101 Dothideomycetes genomes: a test case for predicting lifestyles and emergence of pathogens.</title>
        <authorList>
            <person name="Haridas S."/>
            <person name="Albert R."/>
            <person name="Binder M."/>
            <person name="Bloem J."/>
            <person name="Labutti K."/>
            <person name="Salamov A."/>
            <person name="Andreopoulos B."/>
            <person name="Baker S."/>
            <person name="Barry K."/>
            <person name="Bills G."/>
            <person name="Bluhm B."/>
            <person name="Cannon C."/>
            <person name="Castanera R."/>
            <person name="Culley D."/>
            <person name="Daum C."/>
            <person name="Ezra D."/>
            <person name="Gonzalez J."/>
            <person name="Henrissat B."/>
            <person name="Kuo A."/>
            <person name="Liang C."/>
            <person name="Lipzen A."/>
            <person name="Lutzoni F."/>
            <person name="Magnuson J."/>
            <person name="Mondo S."/>
            <person name="Nolan M."/>
            <person name="Ohm R."/>
            <person name="Pangilinan J."/>
            <person name="Park H.-J."/>
            <person name="Ramirez L."/>
            <person name="Alfaro M."/>
            <person name="Sun H."/>
            <person name="Tritt A."/>
            <person name="Yoshinaga Y."/>
            <person name="Zwiers L.-H."/>
            <person name="Turgeon B."/>
            <person name="Goodwin S."/>
            <person name="Spatafora J."/>
            <person name="Crous P."/>
            <person name="Grigoriev I."/>
        </authorList>
    </citation>
    <scope>NUCLEOTIDE SEQUENCE</scope>
    <source>
        <strain evidence="2">CBS 379.55</strain>
    </source>
</reference>
<evidence type="ECO:0000313" key="3">
    <source>
        <dbReference type="Proteomes" id="UP000800097"/>
    </source>
</evidence>
<gene>
    <name evidence="2" type="ORF">EI97DRAFT_439737</name>
</gene>
<feature type="compositionally biased region" description="Polar residues" evidence="1">
    <location>
        <begin position="15"/>
        <end position="40"/>
    </location>
</feature>
<feature type="region of interest" description="Disordered" evidence="1">
    <location>
        <begin position="1"/>
        <end position="50"/>
    </location>
</feature>
<evidence type="ECO:0000256" key="1">
    <source>
        <dbReference type="SAM" id="MobiDB-lite"/>
    </source>
</evidence>
<proteinExistence type="predicted"/>